<evidence type="ECO:0000259" key="6">
    <source>
        <dbReference type="Pfam" id="PF12637"/>
    </source>
</evidence>
<gene>
    <name evidence="7" type="ORF">IAA55_03025</name>
</gene>
<evidence type="ECO:0000256" key="2">
    <source>
        <dbReference type="ARBA" id="ARBA00012274"/>
    </source>
</evidence>
<dbReference type="InterPro" id="IPR024434">
    <property type="entry name" value="TSCPD_dom"/>
</dbReference>
<sequence length="85" mass="9105">MSYLYKTKGTCSTLIEVELDGNIVKNVKFTGGCNGNLQAIPKLVEGMTVDEVERRISGISCNGKGTSCGDQLAKACRAAYEAQQK</sequence>
<evidence type="ECO:0000313" key="8">
    <source>
        <dbReference type="Proteomes" id="UP000823912"/>
    </source>
</evidence>
<dbReference type="EMBL" id="DVHM01000048">
    <property type="protein sequence ID" value="HIR70238.1"/>
    <property type="molecule type" value="Genomic_DNA"/>
</dbReference>
<evidence type="ECO:0000313" key="7">
    <source>
        <dbReference type="EMBL" id="HIR70238.1"/>
    </source>
</evidence>
<evidence type="ECO:0000256" key="5">
    <source>
        <dbReference type="ARBA" id="ARBA00047754"/>
    </source>
</evidence>
<comment type="similarity">
    <text evidence="1">Belongs to the ribonucleoside diphosphate reductase class-2 family.</text>
</comment>
<dbReference type="AlphaFoldDB" id="A0A9D1E8J4"/>
<keyword evidence="4" id="KW-0547">Nucleotide-binding</keyword>
<dbReference type="Pfam" id="PF12637">
    <property type="entry name" value="TSCPD"/>
    <property type="match status" value="1"/>
</dbReference>
<keyword evidence="3" id="KW-0237">DNA synthesis</keyword>
<reference evidence="7" key="1">
    <citation type="submission" date="2020-10" db="EMBL/GenBank/DDBJ databases">
        <authorList>
            <person name="Gilroy R."/>
        </authorList>
    </citation>
    <scope>NUCLEOTIDE SEQUENCE</scope>
    <source>
        <strain evidence="7">ChiSjej5B23-6657</strain>
    </source>
</reference>
<comment type="caution">
    <text evidence="7">The sequence shown here is derived from an EMBL/GenBank/DDBJ whole genome shotgun (WGS) entry which is preliminary data.</text>
</comment>
<dbReference type="NCBIfam" id="TIGR03905">
    <property type="entry name" value="TIGR03905_4_Cys"/>
    <property type="match status" value="1"/>
</dbReference>
<evidence type="ECO:0000256" key="4">
    <source>
        <dbReference type="ARBA" id="ARBA00022741"/>
    </source>
</evidence>
<evidence type="ECO:0000256" key="1">
    <source>
        <dbReference type="ARBA" id="ARBA00007405"/>
    </source>
</evidence>
<comment type="catalytic activity">
    <reaction evidence="5">
        <text>a 2'-deoxyribonucleoside 5'-diphosphate + [thioredoxin]-disulfide + H2O = a ribonucleoside 5'-diphosphate + [thioredoxin]-dithiol</text>
        <dbReference type="Rhea" id="RHEA:23252"/>
        <dbReference type="Rhea" id="RHEA-COMP:10698"/>
        <dbReference type="Rhea" id="RHEA-COMP:10700"/>
        <dbReference type="ChEBI" id="CHEBI:15377"/>
        <dbReference type="ChEBI" id="CHEBI:29950"/>
        <dbReference type="ChEBI" id="CHEBI:50058"/>
        <dbReference type="ChEBI" id="CHEBI:57930"/>
        <dbReference type="ChEBI" id="CHEBI:73316"/>
        <dbReference type="EC" id="1.17.4.1"/>
    </reaction>
</comment>
<dbReference type="Proteomes" id="UP000823912">
    <property type="component" value="Unassembled WGS sequence"/>
</dbReference>
<accession>A0A9D1E8J4</accession>
<feature type="domain" description="TSCPD" evidence="6">
    <location>
        <begin position="6"/>
        <end position="78"/>
    </location>
</feature>
<reference evidence="7" key="2">
    <citation type="journal article" date="2021" name="PeerJ">
        <title>Extensive microbial diversity within the chicken gut microbiome revealed by metagenomics and culture.</title>
        <authorList>
            <person name="Gilroy R."/>
            <person name="Ravi A."/>
            <person name="Getino M."/>
            <person name="Pursley I."/>
            <person name="Horton D.L."/>
            <person name="Alikhan N.F."/>
            <person name="Baker D."/>
            <person name="Gharbi K."/>
            <person name="Hall N."/>
            <person name="Watson M."/>
            <person name="Adriaenssens E.M."/>
            <person name="Foster-Nyarko E."/>
            <person name="Jarju S."/>
            <person name="Secka A."/>
            <person name="Antonio M."/>
            <person name="Oren A."/>
            <person name="Chaudhuri R.R."/>
            <person name="La Ragione R."/>
            <person name="Hildebrand F."/>
            <person name="Pallen M.J."/>
        </authorList>
    </citation>
    <scope>NUCLEOTIDE SEQUENCE</scope>
    <source>
        <strain evidence="7">ChiSjej5B23-6657</strain>
    </source>
</reference>
<organism evidence="7 8">
    <name type="scientific">Candidatus Pullilachnospira gallistercoris</name>
    <dbReference type="NCBI Taxonomy" id="2840911"/>
    <lineage>
        <taxon>Bacteria</taxon>
        <taxon>Bacillati</taxon>
        <taxon>Bacillota</taxon>
        <taxon>Clostridia</taxon>
        <taxon>Lachnospirales</taxon>
        <taxon>Lachnospiraceae</taxon>
        <taxon>Lachnospiraceae incertae sedis</taxon>
        <taxon>Candidatus Pullilachnospira</taxon>
    </lineage>
</organism>
<evidence type="ECO:0000256" key="3">
    <source>
        <dbReference type="ARBA" id="ARBA00022634"/>
    </source>
</evidence>
<protein>
    <recommendedName>
        <fullName evidence="2">ribonucleoside-diphosphate reductase</fullName>
        <ecNumber evidence="2">1.17.4.1</ecNumber>
    </recommendedName>
</protein>
<dbReference type="GO" id="GO:0071897">
    <property type="term" value="P:DNA biosynthetic process"/>
    <property type="evidence" value="ECO:0007669"/>
    <property type="project" value="UniProtKB-KW"/>
</dbReference>
<dbReference type="InterPro" id="IPR023806">
    <property type="entry name" value="CHP03905"/>
</dbReference>
<dbReference type="EC" id="1.17.4.1" evidence="2"/>
<dbReference type="GO" id="GO:0004748">
    <property type="term" value="F:ribonucleoside-diphosphate reductase activity, thioredoxin disulfide as acceptor"/>
    <property type="evidence" value="ECO:0007669"/>
    <property type="project" value="UniProtKB-EC"/>
</dbReference>
<proteinExistence type="inferred from homology"/>
<dbReference type="GO" id="GO:0000166">
    <property type="term" value="F:nucleotide binding"/>
    <property type="evidence" value="ECO:0007669"/>
    <property type="project" value="UniProtKB-KW"/>
</dbReference>
<name>A0A9D1E8J4_9FIRM</name>